<gene>
    <name evidence="2" type="ORF">GCM10007332_09360</name>
</gene>
<feature type="transmembrane region" description="Helical" evidence="1">
    <location>
        <begin position="88"/>
        <end position="107"/>
    </location>
</feature>
<comment type="caution">
    <text evidence="2">The sequence shown here is derived from an EMBL/GenBank/DDBJ whole genome shotgun (WGS) entry which is preliminary data.</text>
</comment>
<name>A0ABQ1WYV1_9FLAO</name>
<reference evidence="3" key="1">
    <citation type="journal article" date="2019" name="Int. J. Syst. Evol. Microbiol.">
        <title>The Global Catalogue of Microorganisms (GCM) 10K type strain sequencing project: providing services to taxonomists for standard genome sequencing and annotation.</title>
        <authorList>
            <consortium name="The Broad Institute Genomics Platform"/>
            <consortium name="The Broad Institute Genome Sequencing Center for Infectious Disease"/>
            <person name="Wu L."/>
            <person name="Ma J."/>
        </authorList>
    </citation>
    <scope>NUCLEOTIDE SEQUENCE [LARGE SCALE GENOMIC DNA]</scope>
    <source>
        <strain evidence="3">CCM 8490</strain>
    </source>
</reference>
<keyword evidence="1" id="KW-0472">Membrane</keyword>
<protein>
    <recommendedName>
        <fullName evidence="4">Lipoprotein</fullName>
    </recommendedName>
</protein>
<proteinExistence type="predicted"/>
<evidence type="ECO:0000256" key="1">
    <source>
        <dbReference type="SAM" id="Phobius"/>
    </source>
</evidence>
<feature type="transmembrane region" description="Helical" evidence="1">
    <location>
        <begin position="9"/>
        <end position="27"/>
    </location>
</feature>
<evidence type="ECO:0000313" key="2">
    <source>
        <dbReference type="EMBL" id="GGG49927.1"/>
    </source>
</evidence>
<accession>A0ABQ1WYV1</accession>
<keyword evidence="1" id="KW-1133">Transmembrane helix</keyword>
<evidence type="ECO:0008006" key="4">
    <source>
        <dbReference type="Google" id="ProtNLM"/>
    </source>
</evidence>
<keyword evidence="3" id="KW-1185">Reference proteome</keyword>
<dbReference type="Proteomes" id="UP000658202">
    <property type="component" value="Unassembled WGS sequence"/>
</dbReference>
<organism evidence="2 3">
    <name type="scientific">Epilithonimonas arachidiradicis</name>
    <dbReference type="NCBI Taxonomy" id="1617282"/>
    <lineage>
        <taxon>Bacteria</taxon>
        <taxon>Pseudomonadati</taxon>
        <taxon>Bacteroidota</taxon>
        <taxon>Flavobacteriia</taxon>
        <taxon>Flavobacteriales</taxon>
        <taxon>Weeksellaceae</taxon>
        <taxon>Chryseobacterium group</taxon>
        <taxon>Epilithonimonas</taxon>
    </lineage>
</organism>
<dbReference type="EMBL" id="BMCW01000001">
    <property type="protein sequence ID" value="GGG49927.1"/>
    <property type="molecule type" value="Genomic_DNA"/>
</dbReference>
<sequence length="116" mass="13584">MKIIDMKKLIAVSLCIITMIICGFLIVKKLDSLDIASNKTDWYVMDSIRKIEERTDIDDCEKKILKKEIQTKRQNEKDKSGIAFETQIYAFGIIMIQIILLFFIIMMPSENYKKLN</sequence>
<keyword evidence="1" id="KW-0812">Transmembrane</keyword>
<evidence type="ECO:0000313" key="3">
    <source>
        <dbReference type="Proteomes" id="UP000658202"/>
    </source>
</evidence>